<dbReference type="EMBL" id="CP119078">
    <property type="protein sequence ID" value="WED44694.1"/>
    <property type="molecule type" value="Genomic_DNA"/>
</dbReference>
<accession>A0ABY8AY66</accession>
<dbReference type="Proteomes" id="UP001222087">
    <property type="component" value="Chromosome"/>
</dbReference>
<gene>
    <name evidence="1" type="ORF">PXX05_12315</name>
</gene>
<dbReference type="RefSeq" id="WP_275090514.1">
    <property type="nucleotide sequence ID" value="NZ_CP119078.1"/>
</dbReference>
<name>A0ABY8AY66_9GAMM</name>
<dbReference type="SUPFAM" id="SSF56925">
    <property type="entry name" value="OMPA-like"/>
    <property type="match status" value="1"/>
</dbReference>
<proteinExistence type="predicted"/>
<evidence type="ECO:0000313" key="2">
    <source>
        <dbReference type="Proteomes" id="UP001222087"/>
    </source>
</evidence>
<sequence>MAGTMGPEIKTIRWVGSVSAGPAWADNAKSQTIELTPEIIKTYAARKSTETLAAGELFLGLQKGLPYQFQGQLGLALAAAGNAELSGDVWDDADPQFNNFVYSYKIKHSHIALKGKLLADRGFWVIPWISGSVGVGFNKAYDFHSTPTIFEALPVPDFISHTKTAFSYTLGAGIQKALGSNFQIGVGYEFADWGKSELGRAMGQTLNTGLRLNHLYTNGVMFNISYVG</sequence>
<keyword evidence="2" id="KW-1185">Reference proteome</keyword>
<evidence type="ECO:0000313" key="1">
    <source>
        <dbReference type="EMBL" id="WED44694.1"/>
    </source>
</evidence>
<protein>
    <submittedName>
        <fullName evidence="1">Porin family protein</fullName>
    </submittedName>
</protein>
<dbReference type="InterPro" id="IPR011250">
    <property type="entry name" value="OMP/PagP_B-barrel"/>
</dbReference>
<organism evidence="1 2">
    <name type="scientific">Legionella cardiaca</name>
    <dbReference type="NCBI Taxonomy" id="1071983"/>
    <lineage>
        <taxon>Bacteria</taxon>
        <taxon>Pseudomonadati</taxon>
        <taxon>Pseudomonadota</taxon>
        <taxon>Gammaproteobacteria</taxon>
        <taxon>Legionellales</taxon>
        <taxon>Legionellaceae</taxon>
        <taxon>Legionella</taxon>
    </lineage>
</organism>
<reference evidence="1 2" key="1">
    <citation type="submission" date="2023-02" db="EMBL/GenBank/DDBJ databases">
        <title>Genome Sequence of L. cardiaca H63T.</title>
        <authorList>
            <person name="Lopez A.E."/>
            <person name="Cianciotto N.P."/>
        </authorList>
    </citation>
    <scope>NUCLEOTIDE SEQUENCE [LARGE SCALE GENOMIC DNA]</scope>
    <source>
        <strain evidence="1 2">H63</strain>
    </source>
</reference>
<dbReference type="Gene3D" id="2.40.160.20">
    <property type="match status" value="1"/>
</dbReference>